<organism evidence="2 3">
    <name type="scientific">Frondihabitans sucicola</name>
    <dbReference type="NCBI Taxonomy" id="1268041"/>
    <lineage>
        <taxon>Bacteria</taxon>
        <taxon>Bacillati</taxon>
        <taxon>Actinomycetota</taxon>
        <taxon>Actinomycetes</taxon>
        <taxon>Micrococcales</taxon>
        <taxon>Microbacteriaceae</taxon>
        <taxon>Frondihabitans</taxon>
    </lineage>
</organism>
<proteinExistence type="inferred from homology"/>
<dbReference type="Pfam" id="PF00480">
    <property type="entry name" value="ROK"/>
    <property type="match status" value="1"/>
</dbReference>
<dbReference type="Gene3D" id="3.30.420.40">
    <property type="match status" value="1"/>
</dbReference>
<dbReference type="InterPro" id="IPR043129">
    <property type="entry name" value="ATPase_NBD"/>
</dbReference>
<protein>
    <recommendedName>
        <fullName evidence="4">ROK family protein</fullName>
    </recommendedName>
</protein>
<name>A0ABM8GUJ7_9MICO</name>
<evidence type="ECO:0008006" key="4">
    <source>
        <dbReference type="Google" id="ProtNLM"/>
    </source>
</evidence>
<evidence type="ECO:0000313" key="2">
    <source>
        <dbReference type="EMBL" id="BDZ51994.1"/>
    </source>
</evidence>
<evidence type="ECO:0000313" key="3">
    <source>
        <dbReference type="Proteomes" id="UP001321486"/>
    </source>
</evidence>
<dbReference type="SUPFAM" id="SSF53067">
    <property type="entry name" value="Actin-like ATPase domain"/>
    <property type="match status" value="1"/>
</dbReference>
<dbReference type="EMBL" id="AP027732">
    <property type="protein sequence ID" value="BDZ51994.1"/>
    <property type="molecule type" value="Genomic_DNA"/>
</dbReference>
<accession>A0ABM8GUJ7</accession>
<gene>
    <name evidence="2" type="ORF">GCM10025867_42350</name>
</gene>
<dbReference type="InterPro" id="IPR000600">
    <property type="entry name" value="ROK"/>
</dbReference>
<reference evidence="3" key="1">
    <citation type="journal article" date="2019" name="Int. J. Syst. Evol. Microbiol.">
        <title>The Global Catalogue of Microorganisms (GCM) 10K type strain sequencing project: providing services to taxonomists for standard genome sequencing and annotation.</title>
        <authorList>
            <consortium name="The Broad Institute Genomics Platform"/>
            <consortium name="The Broad Institute Genome Sequencing Center for Infectious Disease"/>
            <person name="Wu L."/>
            <person name="Ma J."/>
        </authorList>
    </citation>
    <scope>NUCLEOTIDE SEQUENCE [LARGE SCALE GENOMIC DNA]</scope>
    <source>
        <strain evidence="3">NBRC 108728</strain>
    </source>
</reference>
<comment type="similarity">
    <text evidence="1">Belongs to the ROK (NagC/XylR) family.</text>
</comment>
<keyword evidence="3" id="KW-1185">Reference proteome</keyword>
<dbReference type="Proteomes" id="UP001321486">
    <property type="component" value="Chromosome"/>
</dbReference>
<evidence type="ECO:0000256" key="1">
    <source>
        <dbReference type="ARBA" id="ARBA00006479"/>
    </source>
</evidence>
<sequence length="70" mass="7056">MLDPSAIVIGGGLGEAGDRLLVPLREGIASRLGWRSPPRVEQSLVGDGAGLIGASLLLEPPLLSGARGLS</sequence>